<dbReference type="SMART" id="SM00421">
    <property type="entry name" value="HTH_LUXR"/>
    <property type="match status" value="1"/>
</dbReference>
<name>A0A809R652_9BACT</name>
<evidence type="ECO:0000256" key="1">
    <source>
        <dbReference type="ARBA" id="ARBA00023015"/>
    </source>
</evidence>
<dbReference type="CDD" id="cd06170">
    <property type="entry name" value="LuxR_C_like"/>
    <property type="match status" value="1"/>
</dbReference>
<dbReference type="SUPFAM" id="SSF46894">
    <property type="entry name" value="C-terminal effector domain of the bipartite response regulators"/>
    <property type="match status" value="1"/>
</dbReference>
<proteinExistence type="predicted"/>
<reference evidence="5" key="1">
    <citation type="journal article" name="DNA Res.">
        <title>The physiological potential of anammox bacteria as revealed by their core genome structure.</title>
        <authorList>
            <person name="Okubo T."/>
            <person name="Toyoda A."/>
            <person name="Fukuhara K."/>
            <person name="Uchiyama I."/>
            <person name="Harigaya Y."/>
            <person name="Kuroiwa M."/>
            <person name="Suzuki T."/>
            <person name="Murakami Y."/>
            <person name="Suwa Y."/>
            <person name="Takami H."/>
        </authorList>
    </citation>
    <scope>NUCLEOTIDE SEQUENCE</scope>
    <source>
        <strain evidence="5">317325-2</strain>
    </source>
</reference>
<dbReference type="Pfam" id="PF00196">
    <property type="entry name" value="GerE"/>
    <property type="match status" value="1"/>
</dbReference>
<keyword evidence="2 5" id="KW-0238">DNA-binding</keyword>
<sequence>MRISIITQDTLLRDGLQSLLWDTPGVSVAPGDGSVESAAKLIETKGTDLIVVPAEGLTSHEVQSLLHLKQRHPVTVLALSRDGSVPRELAPIADRIVSRSAGAEGLRRALGARPASVTRETGTTYRSRTRLTPREEQVAQLIARGMSNRRISLIIGIQEQSVKNLVSVVMRKLQCENRTQVALQLMKHSAFTSKT</sequence>
<accession>A0A809R652</accession>
<dbReference type="GO" id="GO:0006355">
    <property type="term" value="P:regulation of DNA-templated transcription"/>
    <property type="evidence" value="ECO:0007669"/>
    <property type="project" value="InterPro"/>
</dbReference>
<keyword evidence="1" id="KW-0805">Transcription regulation</keyword>
<evidence type="ECO:0000256" key="3">
    <source>
        <dbReference type="ARBA" id="ARBA00023163"/>
    </source>
</evidence>
<dbReference type="KEGG" id="npy:NPRO_06480"/>
<dbReference type="GO" id="GO:0003677">
    <property type="term" value="F:DNA binding"/>
    <property type="evidence" value="ECO:0007669"/>
    <property type="project" value="UniProtKB-KW"/>
</dbReference>
<dbReference type="PRINTS" id="PR00038">
    <property type="entry name" value="HTHLUXR"/>
</dbReference>
<evidence type="ECO:0000313" key="6">
    <source>
        <dbReference type="Proteomes" id="UP000662873"/>
    </source>
</evidence>
<dbReference type="PANTHER" id="PTHR44688:SF16">
    <property type="entry name" value="DNA-BINDING TRANSCRIPTIONAL ACTIVATOR DEVR_DOSR"/>
    <property type="match status" value="1"/>
</dbReference>
<dbReference type="Gene3D" id="3.40.50.2300">
    <property type="match status" value="1"/>
</dbReference>
<protein>
    <submittedName>
        <fullName evidence="5">DNA-binding response regulator NarL/FixJ family containing REC and HTH domains</fullName>
    </submittedName>
</protein>
<dbReference type="Proteomes" id="UP000662873">
    <property type="component" value="Chromosome"/>
</dbReference>
<keyword evidence="3" id="KW-0804">Transcription</keyword>
<evidence type="ECO:0000256" key="2">
    <source>
        <dbReference type="ARBA" id="ARBA00023125"/>
    </source>
</evidence>
<evidence type="ECO:0000259" key="4">
    <source>
        <dbReference type="PROSITE" id="PS50043"/>
    </source>
</evidence>
<dbReference type="EMBL" id="AP021858">
    <property type="protein sequence ID" value="BBO23053.1"/>
    <property type="molecule type" value="Genomic_DNA"/>
</dbReference>
<gene>
    <name evidence="5" type="ORF">NPRO_06480</name>
</gene>
<dbReference type="PROSITE" id="PS50043">
    <property type="entry name" value="HTH_LUXR_2"/>
    <property type="match status" value="1"/>
</dbReference>
<dbReference type="PANTHER" id="PTHR44688">
    <property type="entry name" value="DNA-BINDING TRANSCRIPTIONAL ACTIVATOR DEVR_DOSR"/>
    <property type="match status" value="1"/>
</dbReference>
<evidence type="ECO:0000313" key="5">
    <source>
        <dbReference type="EMBL" id="BBO23053.1"/>
    </source>
</evidence>
<dbReference type="InterPro" id="IPR000792">
    <property type="entry name" value="Tscrpt_reg_LuxR_C"/>
</dbReference>
<dbReference type="InterPro" id="IPR016032">
    <property type="entry name" value="Sig_transdc_resp-reg_C-effctor"/>
</dbReference>
<feature type="domain" description="HTH luxR-type" evidence="4">
    <location>
        <begin position="124"/>
        <end position="189"/>
    </location>
</feature>
<dbReference type="AlphaFoldDB" id="A0A809R652"/>
<organism evidence="5 6">
    <name type="scientific">Candidatus Nitrosymbiomonas proteolyticus</name>
    <dbReference type="NCBI Taxonomy" id="2608984"/>
    <lineage>
        <taxon>Bacteria</taxon>
        <taxon>Bacillati</taxon>
        <taxon>Armatimonadota</taxon>
        <taxon>Armatimonadota incertae sedis</taxon>
        <taxon>Candidatus Nitrosymbiomonas</taxon>
    </lineage>
</organism>